<dbReference type="EMBL" id="GBRH01219411">
    <property type="protein sequence ID" value="JAD78484.1"/>
    <property type="molecule type" value="Transcribed_RNA"/>
</dbReference>
<protein>
    <submittedName>
        <fullName evidence="1">Uncharacterized protein</fullName>
    </submittedName>
</protein>
<dbReference type="AlphaFoldDB" id="A0A0A9CQ56"/>
<organism evidence="1">
    <name type="scientific">Arundo donax</name>
    <name type="common">Giant reed</name>
    <name type="synonym">Donax arundinaceus</name>
    <dbReference type="NCBI Taxonomy" id="35708"/>
    <lineage>
        <taxon>Eukaryota</taxon>
        <taxon>Viridiplantae</taxon>
        <taxon>Streptophyta</taxon>
        <taxon>Embryophyta</taxon>
        <taxon>Tracheophyta</taxon>
        <taxon>Spermatophyta</taxon>
        <taxon>Magnoliopsida</taxon>
        <taxon>Liliopsida</taxon>
        <taxon>Poales</taxon>
        <taxon>Poaceae</taxon>
        <taxon>PACMAD clade</taxon>
        <taxon>Arundinoideae</taxon>
        <taxon>Arundineae</taxon>
        <taxon>Arundo</taxon>
    </lineage>
</organism>
<sequence length="87" mass="9534">MLSSSWNAVPLVTSRKKGARKYMIPWYGYAHAQLCGLRLCPAGHDPEKHFTRLVEYGAASGRCVTLQYGVLGSRSHTGFPASARVPL</sequence>
<name>A0A0A9CQ56_ARUDO</name>
<reference evidence="1" key="1">
    <citation type="submission" date="2014-09" db="EMBL/GenBank/DDBJ databases">
        <authorList>
            <person name="Magalhaes I.L.F."/>
            <person name="Oliveira U."/>
            <person name="Santos F.R."/>
            <person name="Vidigal T.H.D.A."/>
            <person name="Brescovit A.D."/>
            <person name="Santos A.J."/>
        </authorList>
    </citation>
    <scope>NUCLEOTIDE SEQUENCE</scope>
    <source>
        <tissue evidence="1">Shoot tissue taken approximately 20 cm above the soil surface</tissue>
    </source>
</reference>
<reference evidence="1" key="2">
    <citation type="journal article" date="2015" name="Data Brief">
        <title>Shoot transcriptome of the giant reed, Arundo donax.</title>
        <authorList>
            <person name="Barrero R.A."/>
            <person name="Guerrero F.D."/>
            <person name="Moolhuijzen P."/>
            <person name="Goolsby J.A."/>
            <person name="Tidwell J."/>
            <person name="Bellgard S.E."/>
            <person name="Bellgard M.I."/>
        </authorList>
    </citation>
    <scope>NUCLEOTIDE SEQUENCE</scope>
    <source>
        <tissue evidence="1">Shoot tissue taken approximately 20 cm above the soil surface</tissue>
    </source>
</reference>
<accession>A0A0A9CQ56</accession>
<evidence type="ECO:0000313" key="1">
    <source>
        <dbReference type="EMBL" id="JAD78484.1"/>
    </source>
</evidence>
<proteinExistence type="predicted"/>